<comment type="caution">
    <text evidence="3">The sequence shown here is derived from an EMBL/GenBank/DDBJ whole genome shotgun (WGS) entry which is preliminary data.</text>
</comment>
<feature type="transmembrane region" description="Helical" evidence="1">
    <location>
        <begin position="79"/>
        <end position="98"/>
    </location>
</feature>
<feature type="transmembrane region" description="Helical" evidence="1">
    <location>
        <begin position="119"/>
        <end position="145"/>
    </location>
</feature>
<evidence type="ECO:0000313" key="4">
    <source>
        <dbReference type="Proteomes" id="UP000281128"/>
    </source>
</evidence>
<feature type="transmembrane region" description="Helical" evidence="1">
    <location>
        <begin position="194"/>
        <end position="214"/>
    </location>
</feature>
<proteinExistence type="predicted"/>
<keyword evidence="1" id="KW-0472">Membrane</keyword>
<name>A0A3A8ARA6_9RHOB</name>
<dbReference type="AlphaFoldDB" id="A0A3A8ARA6"/>
<evidence type="ECO:0000256" key="1">
    <source>
        <dbReference type="SAM" id="Phobius"/>
    </source>
</evidence>
<feature type="transmembrane region" description="Helical" evidence="1">
    <location>
        <begin position="12"/>
        <end position="32"/>
    </location>
</feature>
<keyword evidence="1" id="KW-0812">Transmembrane</keyword>
<evidence type="ECO:0000313" key="3">
    <source>
        <dbReference type="EMBL" id="RKF12546.1"/>
    </source>
</evidence>
<dbReference type="EMBL" id="RAPE01000007">
    <property type="protein sequence ID" value="RKF12546.1"/>
    <property type="molecule type" value="Genomic_DNA"/>
</dbReference>
<organism evidence="3 4">
    <name type="scientific">Roseovarius spongiae</name>
    <dbReference type="NCBI Taxonomy" id="2320272"/>
    <lineage>
        <taxon>Bacteria</taxon>
        <taxon>Pseudomonadati</taxon>
        <taxon>Pseudomonadota</taxon>
        <taxon>Alphaproteobacteria</taxon>
        <taxon>Rhodobacterales</taxon>
        <taxon>Roseobacteraceae</taxon>
        <taxon>Roseovarius</taxon>
    </lineage>
</organism>
<dbReference type="InterPro" id="IPR039447">
    <property type="entry name" value="UreH-like_TM_dom"/>
</dbReference>
<dbReference type="InterPro" id="IPR051790">
    <property type="entry name" value="Cytochrome_c-biogenesis_DsbD"/>
</dbReference>
<reference evidence="3 4" key="1">
    <citation type="submission" date="2018-09" db="EMBL/GenBank/DDBJ databases">
        <title>Roseovarius spongiae sp. nov., isolated from a marine sponge.</title>
        <authorList>
            <person name="Zhuang L."/>
            <person name="Luo L."/>
        </authorList>
    </citation>
    <scope>NUCLEOTIDE SEQUENCE [LARGE SCALE GENOMIC DNA]</scope>
    <source>
        <strain evidence="3 4">HN-E21</strain>
    </source>
</reference>
<keyword evidence="4" id="KW-1185">Reference proteome</keyword>
<dbReference type="Pfam" id="PF13386">
    <property type="entry name" value="DsbD_2"/>
    <property type="match status" value="1"/>
</dbReference>
<dbReference type="Proteomes" id="UP000281128">
    <property type="component" value="Unassembled WGS sequence"/>
</dbReference>
<dbReference type="OrthoDB" id="6365066at2"/>
<evidence type="ECO:0000259" key="2">
    <source>
        <dbReference type="Pfam" id="PF13386"/>
    </source>
</evidence>
<feature type="transmembrane region" description="Helical" evidence="1">
    <location>
        <begin position="151"/>
        <end position="174"/>
    </location>
</feature>
<feature type="domain" description="Urease accessory protein UreH-like transmembrane" evidence="2">
    <location>
        <begin position="11"/>
        <end position="206"/>
    </location>
</feature>
<dbReference type="PANTHER" id="PTHR31272">
    <property type="entry name" value="CYTOCHROME C-TYPE BIOGENESIS PROTEIN HI_1454-RELATED"/>
    <property type="match status" value="1"/>
</dbReference>
<dbReference type="PANTHER" id="PTHR31272:SF9">
    <property type="entry name" value="BLL1027 PROTEIN"/>
    <property type="match status" value="1"/>
</dbReference>
<dbReference type="RefSeq" id="WP_121168990.1">
    <property type="nucleotide sequence ID" value="NZ_RAPE01000007.1"/>
</dbReference>
<protein>
    <recommendedName>
        <fullName evidence="2">Urease accessory protein UreH-like transmembrane domain-containing protein</fullName>
    </recommendedName>
</protein>
<sequence length="222" mass="24081">MDLPYQTVALAFGLGLLGFVEPCTIGAHLLFLDRQLARPASRRLTAAGSFIVARLVVMAGFGGAIVYLGQRAIGIQTGFWLVFGAVYLTLGVAMLFRLDRVLRHRIEPAPERWRTAGNPVLQGLAFGFNIPACAAPIIFALIGAATLSGSAVSGMLLMGTFALALSLPLVPLTLWPGLATRLSWLADWLRVRRWILGALFVLLGLWSIWFGLYVDPADWSET</sequence>
<keyword evidence="1" id="KW-1133">Transmembrane helix</keyword>
<accession>A0A3A8ARA6</accession>
<feature type="transmembrane region" description="Helical" evidence="1">
    <location>
        <begin position="44"/>
        <end position="67"/>
    </location>
</feature>
<gene>
    <name evidence="3" type="ORF">D6850_17955</name>
</gene>